<keyword evidence="4" id="KW-1185">Reference proteome</keyword>
<dbReference type="PANTHER" id="PTHR11102">
    <property type="entry name" value="SEL-1-LIKE PROTEIN"/>
    <property type="match status" value="1"/>
</dbReference>
<dbReference type="InterPro" id="IPR011990">
    <property type="entry name" value="TPR-like_helical_dom_sf"/>
</dbReference>
<sequence length="710" mass="77482">MASEHSSAVVSLPGLIPTTMSPTGTASETVTGQEDAAVKKTEALSNSKPREPKLLFAVAKNVVTASNAARSKKQSPTSIKSPEAATGEATGSKRTMFGIIKRAQTSEAQLQQQQQSSEENRQQTSNRESKSEQDLKQSSLSIETEDHTRSDISFVDVVREILEKLVTQLDSVDPRKLLAVRLGGELRGLLGKAQDEFAAYETEFVEHADNEGVSVALQNFLASLTQVSAIAERLRTAKFMLNRTFKREVLFAFQEINSYYTSLFMELSMAVARRSGIHLPLPQPVSPPEPHAPTGDEICLEAHQYYFGHGVAKNLRKAVELYTQAANLHCAVAMTCLGQMHFAGNGTEKDLLVAEKWLELASSAGDIEACYQLGLLMVNSNGFLYYDQLERILMWYARYSQRQCEKEAHVNDPQQSDEFLSLARVRFTQAAGQGHRDAQYELGVFHETGRGGGCEPNESEAATWYTKAADQGHTAAEASLGRLFLIGTQIRQDIAKAVHFLQRAAAKAADAGSSVAMTRLASLLLLHTPQQNGALTATNGSSSSAQFQDREEAHDEALRLLLSAGHGGHTEAYYALGKLLETSSLLRDQSAALRFYSKAATATTPHTKAAKRVATMYYSAIGSKTDKWKAHRFYTIAANAGDAEALNALGLMYEEGDGCDLNFRKAAECYRTAADLNSPHAHFNLGCLFANGKGVARNVDAAQAHFRKVR</sequence>
<comment type="caution">
    <text evidence="3">The sequence shown here is derived from an EMBL/GenBank/DDBJ whole genome shotgun (WGS) entry which is preliminary data.</text>
</comment>
<evidence type="ECO:0000313" key="3">
    <source>
        <dbReference type="EMBL" id="KAF4043943.1"/>
    </source>
</evidence>
<comment type="similarity">
    <text evidence="1">Belongs to the sel-1 family.</text>
</comment>
<dbReference type="SMART" id="SM00671">
    <property type="entry name" value="SEL1"/>
    <property type="match status" value="8"/>
</dbReference>
<dbReference type="Proteomes" id="UP000602510">
    <property type="component" value="Unassembled WGS sequence"/>
</dbReference>
<evidence type="ECO:0000256" key="1">
    <source>
        <dbReference type="ARBA" id="ARBA00038101"/>
    </source>
</evidence>
<feature type="region of interest" description="Disordered" evidence="2">
    <location>
        <begin position="1"/>
        <end position="52"/>
    </location>
</feature>
<dbReference type="InterPro" id="IPR050767">
    <property type="entry name" value="Sel1_AlgK"/>
</dbReference>
<dbReference type="PANTHER" id="PTHR11102:SF160">
    <property type="entry name" value="ERAD-ASSOCIATED E3 UBIQUITIN-PROTEIN LIGASE COMPONENT HRD3"/>
    <property type="match status" value="1"/>
</dbReference>
<organism evidence="3 4">
    <name type="scientific">Phytophthora infestans</name>
    <name type="common">Potato late blight agent</name>
    <name type="synonym">Botrytis infestans</name>
    <dbReference type="NCBI Taxonomy" id="4787"/>
    <lineage>
        <taxon>Eukaryota</taxon>
        <taxon>Sar</taxon>
        <taxon>Stramenopiles</taxon>
        <taxon>Oomycota</taxon>
        <taxon>Peronosporomycetes</taxon>
        <taxon>Peronosporales</taxon>
        <taxon>Peronosporaceae</taxon>
        <taxon>Phytophthora</taxon>
    </lineage>
</organism>
<feature type="compositionally biased region" description="Polar residues" evidence="2">
    <location>
        <begin position="65"/>
        <end position="80"/>
    </location>
</feature>
<reference evidence="3" key="1">
    <citation type="submission" date="2020-04" db="EMBL/GenBank/DDBJ databases">
        <title>Hybrid Assembly of Korean Phytophthora infestans isolates.</title>
        <authorList>
            <person name="Prokchorchik M."/>
            <person name="Lee Y."/>
            <person name="Seo J."/>
            <person name="Cho J.-H."/>
            <person name="Park Y.-E."/>
            <person name="Jang D.-C."/>
            <person name="Im J.-S."/>
            <person name="Choi J.-G."/>
            <person name="Park H.-J."/>
            <person name="Lee G.-B."/>
            <person name="Lee Y.-G."/>
            <person name="Hong S.-Y."/>
            <person name="Cho K."/>
            <person name="Sohn K.H."/>
        </authorList>
    </citation>
    <scope>NUCLEOTIDE SEQUENCE</scope>
    <source>
        <strain evidence="3">KR_1_A1</strain>
    </source>
</reference>
<dbReference type="Pfam" id="PF08238">
    <property type="entry name" value="Sel1"/>
    <property type="match status" value="8"/>
</dbReference>
<feature type="region of interest" description="Disordered" evidence="2">
    <location>
        <begin position="65"/>
        <end position="144"/>
    </location>
</feature>
<accession>A0A833T5N5</accession>
<dbReference type="SUPFAM" id="SSF81901">
    <property type="entry name" value="HCP-like"/>
    <property type="match status" value="3"/>
</dbReference>
<feature type="compositionally biased region" description="Basic and acidic residues" evidence="2">
    <location>
        <begin position="36"/>
        <end position="52"/>
    </location>
</feature>
<feature type="compositionally biased region" description="Polar residues" evidence="2">
    <location>
        <begin position="18"/>
        <end position="32"/>
    </location>
</feature>
<evidence type="ECO:0000313" key="4">
    <source>
        <dbReference type="Proteomes" id="UP000602510"/>
    </source>
</evidence>
<evidence type="ECO:0000256" key="2">
    <source>
        <dbReference type="SAM" id="MobiDB-lite"/>
    </source>
</evidence>
<gene>
    <name evidence="3" type="ORF">GN244_ATG03818</name>
</gene>
<feature type="compositionally biased region" description="Low complexity" evidence="2">
    <location>
        <begin position="102"/>
        <end position="126"/>
    </location>
</feature>
<name>A0A833T5N5_PHYIN</name>
<dbReference type="EMBL" id="WSZM01000079">
    <property type="protein sequence ID" value="KAF4043943.1"/>
    <property type="molecule type" value="Genomic_DNA"/>
</dbReference>
<proteinExistence type="inferred from homology"/>
<dbReference type="InterPro" id="IPR006597">
    <property type="entry name" value="Sel1-like"/>
</dbReference>
<protein>
    <submittedName>
        <fullName evidence="3">Sel1 repeat</fullName>
    </submittedName>
</protein>
<dbReference type="AlphaFoldDB" id="A0A833T5N5"/>
<dbReference type="Gene3D" id="1.25.40.10">
    <property type="entry name" value="Tetratricopeptide repeat domain"/>
    <property type="match status" value="3"/>
</dbReference>